<evidence type="ECO:0000313" key="1">
    <source>
        <dbReference type="EMBL" id="MFC3451401.1"/>
    </source>
</evidence>
<reference evidence="2" key="1">
    <citation type="journal article" date="2019" name="Int. J. Syst. Evol. Microbiol.">
        <title>The Global Catalogue of Microorganisms (GCM) 10K type strain sequencing project: providing services to taxonomists for standard genome sequencing and annotation.</title>
        <authorList>
            <consortium name="The Broad Institute Genomics Platform"/>
            <consortium name="The Broad Institute Genome Sequencing Center for Infectious Disease"/>
            <person name="Wu L."/>
            <person name="Ma J."/>
        </authorList>
    </citation>
    <scope>NUCLEOTIDE SEQUENCE [LARGE SCALE GENOMIC DNA]</scope>
    <source>
        <strain evidence="2">CGMCC 4.7676</strain>
    </source>
</reference>
<dbReference type="Proteomes" id="UP001595645">
    <property type="component" value="Unassembled WGS sequence"/>
</dbReference>
<name>A0ABV7NYQ1_9PSEU</name>
<dbReference type="RefSeq" id="WP_378240157.1">
    <property type="nucleotide sequence ID" value="NZ_JBHRWK010000024.1"/>
</dbReference>
<accession>A0ABV7NYQ1</accession>
<organism evidence="1 2">
    <name type="scientific">Amycolatopsis speibonae</name>
    <dbReference type="NCBI Taxonomy" id="1450224"/>
    <lineage>
        <taxon>Bacteria</taxon>
        <taxon>Bacillati</taxon>
        <taxon>Actinomycetota</taxon>
        <taxon>Actinomycetes</taxon>
        <taxon>Pseudonocardiales</taxon>
        <taxon>Pseudonocardiaceae</taxon>
        <taxon>Amycolatopsis</taxon>
    </lineage>
</organism>
<gene>
    <name evidence="1" type="ORF">ACFOSH_18370</name>
</gene>
<protein>
    <submittedName>
        <fullName evidence="1">Uncharacterized protein</fullName>
    </submittedName>
</protein>
<keyword evidence="2" id="KW-1185">Reference proteome</keyword>
<proteinExistence type="predicted"/>
<sequence length="246" mass="27936">MSEYQYYEFLAIDSPLDERQQAALVYVSNWGTRRLMFRLPRHVLDLDTVEDYRVGHHLSAWTADEFLVLDMTSEDESDDFEFNYEAEARLSATVGVRTELAAGDLRPLYLAWLAGYGDWERDENAFEPDADQSLEPLVPPGLATLTAPQRAFADFLRLDDELLASAARTSPPFAGAADDQMMAWIKKLPLAEKNELLARVVREPGTTVRMELLRRFRDIHTTATAAPRRTVADLLDNAARLRTEKV</sequence>
<evidence type="ECO:0000313" key="2">
    <source>
        <dbReference type="Proteomes" id="UP001595645"/>
    </source>
</evidence>
<comment type="caution">
    <text evidence="1">The sequence shown here is derived from an EMBL/GenBank/DDBJ whole genome shotgun (WGS) entry which is preliminary data.</text>
</comment>
<dbReference type="EMBL" id="JBHRWK010000024">
    <property type="protein sequence ID" value="MFC3451401.1"/>
    <property type="molecule type" value="Genomic_DNA"/>
</dbReference>